<dbReference type="EMBL" id="CP016070">
    <property type="protein sequence ID" value="AOW79490.1"/>
    <property type="molecule type" value="Genomic_DNA"/>
</dbReference>
<reference evidence="3 4" key="1">
    <citation type="submission" date="2016-06" db="EMBL/GenBank/DDBJ databases">
        <title>Discovery of anaerobic lithoheterotrophic haloarchaeon capable of sulfur respiration by hydrogen and formate.</title>
        <authorList>
            <person name="Sorokin D.Y."/>
            <person name="Kublanov I.V."/>
            <person name="Roman P."/>
            <person name="Sinninghe Damste J.S."/>
            <person name="Golyshin P.N."/>
            <person name="Rojo D."/>
            <person name="Ciordia S."/>
            <person name="Mena Md.C."/>
            <person name="Ferrer M."/>
            <person name="Smedile F."/>
            <person name="Messina E."/>
            <person name="La Cono V."/>
            <person name="Yakimov M.M."/>
        </authorList>
    </citation>
    <scope>NUCLEOTIDE SEQUENCE [LARGE SCALE GENOMIC DNA]</scope>
    <source>
        <strain evidence="3 4">HTSR1</strain>
    </source>
</reference>
<dbReference type="InterPro" id="IPR019267">
    <property type="entry name" value="CRISPR-assoc_Cas6_C"/>
</dbReference>
<name>A0A1D8S2C0_9EURY</name>
<evidence type="ECO:0000313" key="3">
    <source>
        <dbReference type="EMBL" id="AOW79490.1"/>
    </source>
</evidence>
<dbReference type="Pfam" id="PF10040">
    <property type="entry name" value="CRISPR_Cas6"/>
    <property type="match status" value="1"/>
</dbReference>
<organism evidence="3 4">
    <name type="scientific">Halodesulfurarchaeum formicicum</name>
    <dbReference type="NCBI Taxonomy" id="1873524"/>
    <lineage>
        <taxon>Archaea</taxon>
        <taxon>Methanobacteriati</taxon>
        <taxon>Methanobacteriota</taxon>
        <taxon>Stenosarchaea group</taxon>
        <taxon>Halobacteria</taxon>
        <taxon>Halobacteriales</taxon>
        <taxon>Halobacteriaceae</taxon>
        <taxon>Halodesulfurarchaeum</taxon>
    </lineage>
</organism>
<accession>A0A1D8S2C0</accession>
<dbReference type="Gene3D" id="3.30.70.1900">
    <property type="match status" value="1"/>
</dbReference>
<evidence type="ECO:0000313" key="4">
    <source>
        <dbReference type="Proteomes" id="UP000185608"/>
    </source>
</evidence>
<evidence type="ECO:0000259" key="2">
    <source>
        <dbReference type="Pfam" id="PF10040"/>
    </source>
</evidence>
<evidence type="ECO:0000256" key="1">
    <source>
        <dbReference type="SAM" id="MobiDB-lite"/>
    </source>
</evidence>
<gene>
    <name evidence="3" type="ORF">HTSR_0289</name>
</gene>
<feature type="domain" description="CRISPR-associated protein Cas6 C-terminal" evidence="2">
    <location>
        <begin position="151"/>
        <end position="273"/>
    </location>
</feature>
<feature type="region of interest" description="Disordered" evidence="1">
    <location>
        <begin position="282"/>
        <end position="310"/>
    </location>
</feature>
<dbReference type="GeneID" id="29828302"/>
<dbReference type="RefSeq" id="WP_070364256.1">
    <property type="nucleotide sequence ID" value="NZ_CP016070.1"/>
</dbReference>
<sequence>MTSQPGGDSVCRIDVELRPTERVLLTDIIGHPVYDTLRVLLDEAGVDQDAITPRIPGVHVGGFWGRYGAGGRPQERALSPTETYRFQLGVIDPEMIPVFRQVFDQVIPEGAQLPYSGGTLEVVSATQEYTDRQALLERAAAVDTQAMNVWFRTPTCLEETETRTMCPSRGPVFSSLLENWNRWAPDELVFDIDRDRIEEAVRGRPHFRTFESHGVAVARDDETDAVQTREGFSGGVTYEFAEANGALQNALVAAALLGEIAGVGYYRDRGCGDLSVRIAGDDTTGPSPIPWLGPSPLSIRPSPFRDQESH</sequence>
<dbReference type="Proteomes" id="UP000185608">
    <property type="component" value="Chromosome"/>
</dbReference>
<proteinExistence type="predicted"/>
<dbReference type="KEGG" id="halh:HTSR_0289"/>
<protein>
    <recommendedName>
        <fullName evidence="2">CRISPR-associated protein Cas6 C-terminal domain-containing protein</fullName>
    </recommendedName>
</protein>
<dbReference type="AlphaFoldDB" id="A0A1D8S2C0"/>
<dbReference type="STRING" id="1873524.HSR6_0275"/>